<evidence type="ECO:0008006" key="3">
    <source>
        <dbReference type="Google" id="ProtNLM"/>
    </source>
</evidence>
<name>A0ABS4XGY3_9MICC</name>
<proteinExistence type="predicted"/>
<dbReference type="Proteomes" id="UP001296993">
    <property type="component" value="Unassembled WGS sequence"/>
</dbReference>
<accession>A0ABS4XGY3</accession>
<evidence type="ECO:0000313" key="2">
    <source>
        <dbReference type="Proteomes" id="UP001296993"/>
    </source>
</evidence>
<reference evidence="1 2" key="1">
    <citation type="submission" date="2021-03" db="EMBL/GenBank/DDBJ databases">
        <title>Sequencing the genomes of 1000 actinobacteria strains.</title>
        <authorList>
            <person name="Klenk H.-P."/>
        </authorList>
    </citation>
    <scope>NUCLEOTIDE SEQUENCE [LARGE SCALE GENOMIC DNA]</scope>
    <source>
        <strain evidence="1 2">DSM 15797</strain>
    </source>
</reference>
<sequence length="52" mass="5788">MVEWITWFSFASRHSVAYALMASRLVVYLDQDHATVFDLGPLGPETSVGDTV</sequence>
<comment type="caution">
    <text evidence="1">The sequence shown here is derived from an EMBL/GenBank/DDBJ whole genome shotgun (WGS) entry which is preliminary data.</text>
</comment>
<evidence type="ECO:0000313" key="1">
    <source>
        <dbReference type="EMBL" id="MBP2387601.1"/>
    </source>
</evidence>
<protein>
    <recommendedName>
        <fullName evidence="3">MBL fold metallo-hydrolase</fullName>
    </recommendedName>
</protein>
<gene>
    <name evidence="1" type="ORF">JOF47_003112</name>
</gene>
<keyword evidence="2" id="KW-1185">Reference proteome</keyword>
<dbReference type="EMBL" id="JAGIOF010000001">
    <property type="protein sequence ID" value="MBP2387601.1"/>
    <property type="molecule type" value="Genomic_DNA"/>
</dbReference>
<organism evidence="1 2">
    <name type="scientific">Paeniglutamicibacter kerguelensis</name>
    <dbReference type="NCBI Taxonomy" id="254788"/>
    <lineage>
        <taxon>Bacteria</taxon>
        <taxon>Bacillati</taxon>
        <taxon>Actinomycetota</taxon>
        <taxon>Actinomycetes</taxon>
        <taxon>Micrococcales</taxon>
        <taxon>Micrococcaceae</taxon>
        <taxon>Paeniglutamicibacter</taxon>
    </lineage>
</organism>